<dbReference type="Gene3D" id="2.115.10.20">
    <property type="entry name" value="Glycosyl hydrolase domain, family 43"/>
    <property type="match status" value="2"/>
</dbReference>
<accession>A0A2X2J692</accession>
<dbReference type="EMBL" id="UAUU01000009">
    <property type="protein sequence ID" value="SPZ87183.1"/>
    <property type="molecule type" value="Genomic_DNA"/>
</dbReference>
<name>A0A2X2J692_SPHMU</name>
<sequence>MNIRILIFTTLMLFVQNLFAQVKESDLAAYLMVYFKDESHGLYVAVSQDGYSFTDINKGKPIIAGDSIAQQKGIRDPYIMRGKDGYFYMVMTDLHIYGQKQGYRNTEWERDGVAFGWGNNRGIVLMKSADLIQWTHTELYLEKAFKGWENVGAFWAPELIYDDRNGKMMIYFTMRFGNGLNQLYYAYLNKEFTAFESEPQLLFQYPKSNKNYIDGDMTKVGNKYHLFYVAHDGVPGIKQAVSDYPNGPYQYDDRFYDPEPEACEAPNVWKRIGEEKWVLMYDIYGISPHNFGFSETTDFKNFVDLGHFNAGKMKSTNFTSPKHGAVIPITKQELERLAKHWQFDLSLPKK</sequence>
<dbReference type="Proteomes" id="UP000251241">
    <property type="component" value="Unassembled WGS sequence"/>
</dbReference>
<evidence type="ECO:0000313" key="1">
    <source>
        <dbReference type="EMBL" id="SPZ87183.1"/>
    </source>
</evidence>
<dbReference type="RefSeq" id="WP_112374962.1">
    <property type="nucleotide sequence ID" value="NZ_CP069793.1"/>
</dbReference>
<dbReference type="CDD" id="cd08983">
    <property type="entry name" value="GH43_Bt3655-like"/>
    <property type="match status" value="1"/>
</dbReference>
<dbReference type="PANTHER" id="PTHR43301:SF3">
    <property type="entry name" value="ARABINAN ENDO-1,5-ALPHA-L-ARABINOSIDASE A-RELATED"/>
    <property type="match status" value="1"/>
</dbReference>
<protein>
    <submittedName>
        <fullName evidence="1">Beta-xylosidase</fullName>
    </submittedName>
</protein>
<dbReference type="InterPro" id="IPR050727">
    <property type="entry name" value="GH43_arabinanases"/>
</dbReference>
<organism evidence="1 2">
    <name type="scientific">Sphingobacterium multivorum</name>
    <dbReference type="NCBI Taxonomy" id="28454"/>
    <lineage>
        <taxon>Bacteria</taxon>
        <taxon>Pseudomonadati</taxon>
        <taxon>Bacteroidota</taxon>
        <taxon>Sphingobacteriia</taxon>
        <taxon>Sphingobacteriales</taxon>
        <taxon>Sphingobacteriaceae</taxon>
        <taxon>Sphingobacterium</taxon>
    </lineage>
</organism>
<dbReference type="AlphaFoldDB" id="A0A2X2J692"/>
<dbReference type="PANTHER" id="PTHR43301">
    <property type="entry name" value="ARABINAN ENDO-1,5-ALPHA-L-ARABINOSIDASE"/>
    <property type="match status" value="1"/>
</dbReference>
<reference evidence="1 2" key="1">
    <citation type="submission" date="2018-06" db="EMBL/GenBank/DDBJ databases">
        <authorList>
            <consortium name="Pathogen Informatics"/>
            <person name="Doyle S."/>
        </authorList>
    </citation>
    <scope>NUCLEOTIDE SEQUENCE [LARGE SCALE GENOMIC DNA]</scope>
    <source>
        <strain evidence="1 2">NCTC11343</strain>
    </source>
</reference>
<proteinExistence type="predicted"/>
<dbReference type="GeneID" id="97182696"/>
<dbReference type="InterPro" id="IPR023296">
    <property type="entry name" value="Glyco_hydro_beta-prop_sf"/>
</dbReference>
<dbReference type="SUPFAM" id="SSF75005">
    <property type="entry name" value="Arabinanase/levansucrase/invertase"/>
    <property type="match status" value="2"/>
</dbReference>
<gene>
    <name evidence="1" type="ORF">NCTC11343_02762</name>
</gene>
<evidence type="ECO:0000313" key="2">
    <source>
        <dbReference type="Proteomes" id="UP000251241"/>
    </source>
</evidence>